<evidence type="ECO:0000313" key="2">
    <source>
        <dbReference type="EMBL" id="DAE01683.1"/>
    </source>
</evidence>
<sequence>MCIKPGHKPRRSPTQVTNHRRPKWMQDTRKRTAFYCSK</sequence>
<accession>A0A8S5P5H1</accession>
<name>A0A8S5P5H1_9CAUD</name>
<reference evidence="2" key="1">
    <citation type="journal article" date="2021" name="Proc. Natl. Acad. Sci. U.S.A.">
        <title>A Catalog of Tens of Thousands of Viruses from Human Metagenomes Reveals Hidden Associations with Chronic Diseases.</title>
        <authorList>
            <person name="Tisza M.J."/>
            <person name="Buck C.B."/>
        </authorList>
    </citation>
    <scope>NUCLEOTIDE SEQUENCE</scope>
    <source>
        <strain evidence="2">Ctkyp1</strain>
    </source>
</reference>
<feature type="compositionally biased region" description="Basic residues" evidence="1">
    <location>
        <begin position="1"/>
        <end position="11"/>
    </location>
</feature>
<proteinExistence type="predicted"/>
<protein>
    <submittedName>
        <fullName evidence="2">Uncharacterized protein</fullName>
    </submittedName>
</protein>
<feature type="region of interest" description="Disordered" evidence="1">
    <location>
        <begin position="1"/>
        <end position="26"/>
    </location>
</feature>
<organism evidence="2">
    <name type="scientific">Siphoviridae sp. ctkyp1</name>
    <dbReference type="NCBI Taxonomy" id="2825646"/>
    <lineage>
        <taxon>Viruses</taxon>
        <taxon>Duplodnaviria</taxon>
        <taxon>Heunggongvirae</taxon>
        <taxon>Uroviricota</taxon>
        <taxon>Caudoviricetes</taxon>
    </lineage>
</organism>
<dbReference type="EMBL" id="BK015328">
    <property type="protein sequence ID" value="DAE01683.1"/>
    <property type="molecule type" value="Genomic_DNA"/>
</dbReference>
<evidence type="ECO:0000256" key="1">
    <source>
        <dbReference type="SAM" id="MobiDB-lite"/>
    </source>
</evidence>